<reference evidence="1" key="1">
    <citation type="submission" date="2022-12" db="EMBL/GenBank/DDBJ databases">
        <authorList>
            <person name="Ruckert C."/>
            <person name="Busche T."/>
            <person name="Kalinowski J."/>
            <person name="Wittmann C."/>
        </authorList>
    </citation>
    <scope>NUCLEOTIDE SEQUENCE</scope>
    <source>
        <strain evidence="1">DSM 40467</strain>
    </source>
</reference>
<gene>
    <name evidence="1" type="ORF">STRCI_005269</name>
</gene>
<dbReference type="EMBL" id="CP114413">
    <property type="protein sequence ID" value="WAZ23898.1"/>
    <property type="molecule type" value="Genomic_DNA"/>
</dbReference>
<dbReference type="Proteomes" id="UP001164439">
    <property type="component" value="Chromosome"/>
</dbReference>
<sequence>MSRADLLALTPETLVSLANRGLVKRAEKDLAAGSGPEVTVADDGTVRGRFPDGTATALPPGRGLDAAECDCGAPRVCRHRIGLVLAYQRGADTGNPDAAAFVDWSPGDFSDETLAAALGRASLNAARRTRDRGYTARLHHPTPADPSPRAELPTCTVRFPVPHEPGYALTDANDELRGEVVTLAVWAFRAAGAENKGDGVTEVSVGGRAAPAVGDALAGALALADELLLDGVPQAGPVFGGALARVREGLVAGARYWPAGAVAELAEQLGAYAVRGARYEPERVARLLAELHARERAAALDPVGVLGTEEAPETPLRRVRLVALGCRIGGTERDRTAEIYFAHADAGLALVLRKRWDVPEGQSPTGHDLAARRLLGSPLHALATANIVSERTARAADRTVTISRGRVAATGVTPLGTTAWRDLPAPVLLRDTAAHLRTTAGRPPRLIRPRVEAESVHVVEIAAVDAVGYDPATQRLEATAHDPAGNEILVRADHNPLCPAGLDALATALGAGAGEPLRVSGVLGRDHGRTVLEPLAVLTAEGVVVPDLAPGDGDTALTTSVRRTTDPLTHALESALRALAEAAHHGLRHLTPPARTRLTDSATTLRRTGLHTAAHLLDDLTDRLGRDSVDTAIPAWVNAQMHLLTTLELHQEGASPPA</sequence>
<accession>A0ABY7KJY0</accession>
<evidence type="ECO:0000313" key="2">
    <source>
        <dbReference type="Proteomes" id="UP001164439"/>
    </source>
</evidence>
<organism evidence="1 2">
    <name type="scientific">Streptomyces cinnabarinus</name>
    <dbReference type="NCBI Taxonomy" id="67287"/>
    <lineage>
        <taxon>Bacteria</taxon>
        <taxon>Bacillati</taxon>
        <taxon>Actinomycetota</taxon>
        <taxon>Actinomycetes</taxon>
        <taxon>Kitasatosporales</taxon>
        <taxon>Streptomycetaceae</taxon>
        <taxon>Streptomyces</taxon>
    </lineage>
</organism>
<name>A0ABY7KJY0_9ACTN</name>
<proteinExistence type="predicted"/>
<dbReference type="RefSeq" id="WP_269661441.1">
    <property type="nucleotide sequence ID" value="NZ_CP114413.1"/>
</dbReference>
<evidence type="ECO:0008006" key="3">
    <source>
        <dbReference type="Google" id="ProtNLM"/>
    </source>
</evidence>
<keyword evidence="2" id="KW-1185">Reference proteome</keyword>
<evidence type="ECO:0000313" key="1">
    <source>
        <dbReference type="EMBL" id="WAZ23898.1"/>
    </source>
</evidence>
<protein>
    <recommendedName>
        <fullName evidence="3">SWIM-type domain-containing protein</fullName>
    </recommendedName>
</protein>